<name>A0A2R6ACZ3_9ARCH</name>
<protein>
    <recommendedName>
        <fullName evidence="1">YbaK/aminoacyl-tRNA synthetase-associated domain-containing protein</fullName>
    </recommendedName>
</protein>
<dbReference type="CDD" id="cd04333">
    <property type="entry name" value="ProX_deacylase"/>
    <property type="match status" value="1"/>
</dbReference>
<reference evidence="2 3" key="1">
    <citation type="submission" date="2017-04" db="EMBL/GenBank/DDBJ databases">
        <title>Novel microbial lineages endemic to geothermal iron-oxide mats fill important gaps in the evolutionary history of Archaea.</title>
        <authorList>
            <person name="Jay Z.J."/>
            <person name="Beam J.P."/>
            <person name="Dlakic M."/>
            <person name="Rusch D.B."/>
            <person name="Kozubal M.A."/>
            <person name="Inskeep W.P."/>
        </authorList>
    </citation>
    <scope>NUCLEOTIDE SEQUENCE [LARGE SCALE GENOMIC DNA]</scope>
    <source>
        <strain evidence="2">OSP_D</strain>
    </source>
</reference>
<accession>A0A2R6ACZ3</accession>
<sequence>MDFVESVKRFLLNNRVDAEFRVFEQSTKNSQLAANALGCSVSQIAKSIVFLGERVYVVVISGDKRVDTNKLSQIVGERVRIATPEEVYKFTGYKVGGVPPFPHKEEVKVLLDSSLKRFAYVWAAAGCENAVFKIEVNKMFELLGAKEVNVAITS</sequence>
<dbReference type="PANTHER" id="PTHR30411">
    <property type="entry name" value="CYTOPLASMIC PROTEIN"/>
    <property type="match status" value="1"/>
</dbReference>
<dbReference type="PANTHER" id="PTHR30411:SF1">
    <property type="entry name" value="CYTOPLASMIC PROTEIN"/>
    <property type="match status" value="1"/>
</dbReference>
<evidence type="ECO:0000313" key="2">
    <source>
        <dbReference type="EMBL" id="PSN84271.1"/>
    </source>
</evidence>
<dbReference type="AlphaFoldDB" id="A0A2R6ACZ3"/>
<dbReference type="Gene3D" id="3.90.960.10">
    <property type="entry name" value="YbaK/aminoacyl-tRNA synthetase-associated domain"/>
    <property type="match status" value="1"/>
</dbReference>
<proteinExistence type="predicted"/>
<organism evidence="2 3">
    <name type="scientific">Candidatus Marsarchaeota G1 archaeon OSP_D</name>
    <dbReference type="NCBI Taxonomy" id="1978155"/>
    <lineage>
        <taxon>Archaea</taxon>
        <taxon>Candidatus Marsarchaeota</taxon>
        <taxon>Candidatus Marsarchaeota group 1</taxon>
    </lineage>
</organism>
<dbReference type="Pfam" id="PF04073">
    <property type="entry name" value="tRNA_edit"/>
    <property type="match status" value="1"/>
</dbReference>
<comment type="caution">
    <text evidence="2">The sequence shown here is derived from an EMBL/GenBank/DDBJ whole genome shotgun (WGS) entry which is preliminary data.</text>
</comment>
<feature type="domain" description="YbaK/aminoacyl-tRNA synthetase-associated" evidence="1">
    <location>
        <begin position="26"/>
        <end position="139"/>
    </location>
</feature>
<dbReference type="InterPro" id="IPR007214">
    <property type="entry name" value="YbaK/aa-tRNA-synth-assoc-dom"/>
</dbReference>
<dbReference type="GO" id="GO:0002161">
    <property type="term" value="F:aminoacyl-tRNA deacylase activity"/>
    <property type="evidence" value="ECO:0007669"/>
    <property type="project" value="InterPro"/>
</dbReference>
<dbReference type="InterPro" id="IPR036754">
    <property type="entry name" value="YbaK/aa-tRNA-synt-asso_dom_sf"/>
</dbReference>
<gene>
    <name evidence="2" type="ORF">B9Q01_01655</name>
</gene>
<dbReference type="SUPFAM" id="SSF55826">
    <property type="entry name" value="YbaK/ProRS associated domain"/>
    <property type="match status" value="1"/>
</dbReference>
<evidence type="ECO:0000259" key="1">
    <source>
        <dbReference type="Pfam" id="PF04073"/>
    </source>
</evidence>
<dbReference type="Proteomes" id="UP000240880">
    <property type="component" value="Unassembled WGS sequence"/>
</dbReference>
<dbReference type="EMBL" id="NEXC01000005">
    <property type="protein sequence ID" value="PSN84271.1"/>
    <property type="molecule type" value="Genomic_DNA"/>
</dbReference>
<evidence type="ECO:0000313" key="3">
    <source>
        <dbReference type="Proteomes" id="UP000240880"/>
    </source>
</evidence>